<organism evidence="2 3">
    <name type="scientific">Gossypium tomentosum</name>
    <name type="common">Hawaiian cotton</name>
    <name type="synonym">Gossypium sandvicense</name>
    <dbReference type="NCBI Taxonomy" id="34277"/>
    <lineage>
        <taxon>Eukaryota</taxon>
        <taxon>Viridiplantae</taxon>
        <taxon>Streptophyta</taxon>
        <taxon>Embryophyta</taxon>
        <taxon>Tracheophyta</taxon>
        <taxon>Spermatophyta</taxon>
        <taxon>Magnoliopsida</taxon>
        <taxon>eudicotyledons</taxon>
        <taxon>Gunneridae</taxon>
        <taxon>Pentapetalae</taxon>
        <taxon>rosids</taxon>
        <taxon>malvids</taxon>
        <taxon>Malvales</taxon>
        <taxon>Malvaceae</taxon>
        <taxon>Malvoideae</taxon>
        <taxon>Gossypium</taxon>
    </lineage>
</organism>
<proteinExistence type="predicted"/>
<name>A0A5D2IB80_GOSTO</name>
<sequence length="148" mass="17184">MSEESSKQLKKRGQPNHFPTGNQKTNKRITDQKARLENREIVVKLTEVATIVKQLLEAFSSINEGNLLQTVTYIRERRFAVLVSSLLSSQTKDHVTHVTQRGQMLLRICKKPWWYFSLAKHGVISKVFFCCFTTTEIKVLLFLSLDWK</sequence>
<dbReference type="EMBL" id="CM017634">
    <property type="protein sequence ID" value="TYH39159.1"/>
    <property type="molecule type" value="Genomic_DNA"/>
</dbReference>
<protein>
    <submittedName>
        <fullName evidence="2">Uncharacterized protein</fullName>
    </submittedName>
</protein>
<reference evidence="2 3" key="1">
    <citation type="submission" date="2019-07" db="EMBL/GenBank/DDBJ databases">
        <title>WGS assembly of Gossypium tomentosum.</title>
        <authorList>
            <person name="Chen Z.J."/>
            <person name="Sreedasyam A."/>
            <person name="Ando A."/>
            <person name="Song Q."/>
            <person name="De L."/>
            <person name="Hulse-Kemp A."/>
            <person name="Ding M."/>
            <person name="Ye W."/>
            <person name="Kirkbride R."/>
            <person name="Jenkins J."/>
            <person name="Plott C."/>
            <person name="Lovell J."/>
            <person name="Lin Y.-M."/>
            <person name="Vaughn R."/>
            <person name="Liu B."/>
            <person name="Li W."/>
            <person name="Simpson S."/>
            <person name="Scheffler B."/>
            <person name="Saski C."/>
            <person name="Grover C."/>
            <person name="Hu G."/>
            <person name="Conover J."/>
            <person name="Carlson J."/>
            <person name="Shu S."/>
            <person name="Boston L."/>
            <person name="Williams M."/>
            <person name="Peterson D."/>
            <person name="Mcgee K."/>
            <person name="Jones D."/>
            <person name="Wendel J."/>
            <person name="Stelly D."/>
            <person name="Grimwood J."/>
            <person name="Schmutz J."/>
        </authorList>
    </citation>
    <scope>NUCLEOTIDE SEQUENCE [LARGE SCALE GENOMIC DNA]</scope>
    <source>
        <strain evidence="2">7179.01</strain>
    </source>
</reference>
<dbReference type="AlphaFoldDB" id="A0A5D2IB80"/>
<evidence type="ECO:0000256" key="1">
    <source>
        <dbReference type="SAM" id="MobiDB-lite"/>
    </source>
</evidence>
<keyword evidence="3" id="KW-1185">Reference proteome</keyword>
<accession>A0A5D2IB80</accession>
<gene>
    <name evidence="2" type="ORF">ES332_D12G161400v1</name>
</gene>
<dbReference type="Proteomes" id="UP000322667">
    <property type="component" value="Chromosome D12"/>
</dbReference>
<feature type="region of interest" description="Disordered" evidence="1">
    <location>
        <begin position="1"/>
        <end position="31"/>
    </location>
</feature>
<evidence type="ECO:0000313" key="2">
    <source>
        <dbReference type="EMBL" id="TYH39159.1"/>
    </source>
</evidence>
<evidence type="ECO:0000313" key="3">
    <source>
        <dbReference type="Proteomes" id="UP000322667"/>
    </source>
</evidence>